<feature type="compositionally biased region" description="Low complexity" evidence="12">
    <location>
        <begin position="215"/>
        <end position="229"/>
    </location>
</feature>
<gene>
    <name evidence="14" type="ORF">MMEN_LOCUS20356</name>
</gene>
<evidence type="ECO:0000256" key="1">
    <source>
        <dbReference type="ARBA" id="ARBA00004114"/>
    </source>
</evidence>
<evidence type="ECO:0000256" key="10">
    <source>
        <dbReference type="ARBA" id="ARBA00037165"/>
    </source>
</evidence>
<dbReference type="GO" id="GO:0005929">
    <property type="term" value="C:cilium"/>
    <property type="evidence" value="ECO:0007669"/>
    <property type="project" value="TreeGrafter"/>
</dbReference>
<feature type="region of interest" description="Disordered" evidence="12">
    <location>
        <begin position="22"/>
        <end position="48"/>
    </location>
</feature>
<dbReference type="GO" id="GO:0044782">
    <property type="term" value="P:cilium organization"/>
    <property type="evidence" value="ECO:0007669"/>
    <property type="project" value="TreeGrafter"/>
</dbReference>
<keyword evidence="13" id="KW-0472">Membrane</keyword>
<feature type="compositionally biased region" description="Low complexity" evidence="12">
    <location>
        <begin position="256"/>
        <end position="275"/>
    </location>
</feature>
<keyword evidence="4" id="KW-0963">Cytoplasm</keyword>
<comment type="caution">
    <text evidence="14">The sequence shown here is derived from an EMBL/GenBank/DDBJ whole genome shotgun (WGS) entry which is preliminary data.</text>
</comment>
<evidence type="ECO:0000256" key="7">
    <source>
        <dbReference type="ARBA" id="ARBA00023069"/>
    </source>
</evidence>
<keyword evidence="7" id="KW-0969">Cilium</keyword>
<dbReference type="AlphaFoldDB" id="A0A8S4BZL6"/>
<dbReference type="Pfam" id="PF10595">
    <property type="entry name" value="FAM161A_B"/>
    <property type="match status" value="1"/>
</dbReference>
<evidence type="ECO:0000256" key="8">
    <source>
        <dbReference type="ARBA" id="ARBA00023212"/>
    </source>
</evidence>
<feature type="region of interest" description="Disordered" evidence="12">
    <location>
        <begin position="155"/>
        <end position="279"/>
    </location>
</feature>
<feature type="compositionally biased region" description="Gly residues" evidence="12">
    <location>
        <begin position="169"/>
        <end position="178"/>
    </location>
</feature>
<evidence type="ECO:0000256" key="5">
    <source>
        <dbReference type="ARBA" id="ARBA00022794"/>
    </source>
</evidence>
<sequence length="380" mass="42811">MAAMYRSASLGNKELAAVYEAGGDEDSVGEECDVDSESSEEGKGGRGVRSSLSLEIYGLHREQQVFFSNQEYYRRLEELKSTHLRNVNKASCPKTPARASRVRGAMVTVPQPFRMTLREEERRRRRVRTRSEVELENSLLRRELEELRECRKQFRATPAPPHTRLPLYGRGGGGGGRRGSPQPFSFLERERRKKEAKMAAELGARGQREERQAFRARAAPGGPGAVARQRAARHQHPPQQHPARPPPLREATEGQSEQSSDPEQSDSSSNSSSSSHRAVRRQIELSIEMVKERKGPPLTRWGGHSLSACESCSPPWRLRKPPDPPHRTQLQTFHSHPPLLTWTLFLLVVLGIVGVVWRNKIIRSIALKGQAAMYGEWVVQ</sequence>
<evidence type="ECO:0000256" key="6">
    <source>
        <dbReference type="ARBA" id="ARBA00023054"/>
    </source>
</evidence>
<feature type="compositionally biased region" description="Acidic residues" evidence="12">
    <location>
        <begin position="22"/>
        <end position="39"/>
    </location>
</feature>
<name>A0A8S4BZL6_9TELE</name>
<keyword evidence="15" id="KW-1185">Reference proteome</keyword>
<protein>
    <recommendedName>
        <fullName evidence="11">Protein FAM161A</fullName>
    </recommendedName>
</protein>
<feature type="compositionally biased region" description="Pro residues" evidence="12">
    <location>
        <begin position="239"/>
        <end position="248"/>
    </location>
</feature>
<evidence type="ECO:0000256" key="12">
    <source>
        <dbReference type="SAM" id="MobiDB-lite"/>
    </source>
</evidence>
<evidence type="ECO:0000313" key="14">
    <source>
        <dbReference type="EMBL" id="CAG6016462.1"/>
    </source>
</evidence>
<evidence type="ECO:0000256" key="9">
    <source>
        <dbReference type="ARBA" id="ARBA00023273"/>
    </source>
</evidence>
<proteinExistence type="inferred from homology"/>
<accession>A0A8S4BZL6</accession>
<organism evidence="14 15">
    <name type="scientific">Menidia menidia</name>
    <name type="common">Atlantic silverside</name>
    <dbReference type="NCBI Taxonomy" id="238744"/>
    <lineage>
        <taxon>Eukaryota</taxon>
        <taxon>Metazoa</taxon>
        <taxon>Chordata</taxon>
        <taxon>Craniata</taxon>
        <taxon>Vertebrata</taxon>
        <taxon>Euteleostomi</taxon>
        <taxon>Actinopterygii</taxon>
        <taxon>Neopterygii</taxon>
        <taxon>Teleostei</taxon>
        <taxon>Neoteleostei</taxon>
        <taxon>Acanthomorphata</taxon>
        <taxon>Ovalentaria</taxon>
        <taxon>Atherinomorphae</taxon>
        <taxon>Atheriniformes</taxon>
        <taxon>Atherinopsidae</taxon>
        <taxon>Menidiinae</taxon>
        <taxon>Menidia</taxon>
    </lineage>
</organism>
<keyword evidence="9" id="KW-0966">Cell projection</keyword>
<evidence type="ECO:0000313" key="15">
    <source>
        <dbReference type="Proteomes" id="UP000677803"/>
    </source>
</evidence>
<keyword evidence="13" id="KW-0812">Transmembrane</keyword>
<dbReference type="InterPro" id="IPR019579">
    <property type="entry name" value="FAM161A/B"/>
</dbReference>
<evidence type="ECO:0000256" key="3">
    <source>
        <dbReference type="ARBA" id="ARBA00006663"/>
    </source>
</evidence>
<dbReference type="PANTHER" id="PTHR21501">
    <property type="entry name" value="PROTEIN FAM-161"/>
    <property type="match status" value="1"/>
</dbReference>
<dbReference type="PANTHER" id="PTHR21501:SF3">
    <property type="entry name" value="PROTEIN FAM161A"/>
    <property type="match status" value="1"/>
</dbReference>
<dbReference type="OrthoDB" id="2150121at2759"/>
<keyword evidence="6" id="KW-0175">Coiled coil</keyword>
<evidence type="ECO:0000256" key="4">
    <source>
        <dbReference type="ARBA" id="ARBA00022490"/>
    </source>
</evidence>
<keyword evidence="5" id="KW-0970">Cilium biogenesis/degradation</keyword>
<keyword evidence="8" id="KW-0206">Cytoskeleton</keyword>
<comment type="function">
    <text evidence="10">Involved in ciliogenesis.</text>
</comment>
<dbReference type="Proteomes" id="UP000677803">
    <property type="component" value="Unassembled WGS sequence"/>
</dbReference>
<dbReference type="InterPro" id="IPR051655">
    <property type="entry name" value="FAM161"/>
</dbReference>
<feature type="transmembrane region" description="Helical" evidence="13">
    <location>
        <begin position="339"/>
        <end position="357"/>
    </location>
</feature>
<evidence type="ECO:0000256" key="2">
    <source>
        <dbReference type="ARBA" id="ARBA00004120"/>
    </source>
</evidence>
<comment type="subcellular location">
    <subcellularLocation>
        <location evidence="2">Cytoplasm</location>
        <location evidence="2">Cytoskeleton</location>
        <location evidence="2">Cilium basal body</location>
    </subcellularLocation>
    <subcellularLocation>
        <location evidence="1">Cytoplasm</location>
        <location evidence="1">Cytoskeleton</location>
        <location evidence="1">Microtubule organizing center</location>
        <location evidence="1">Centrosome</location>
        <location evidence="1">Centriole</location>
    </subcellularLocation>
</comment>
<dbReference type="EMBL" id="CAJRST010039999">
    <property type="protein sequence ID" value="CAG6016462.1"/>
    <property type="molecule type" value="Genomic_DNA"/>
</dbReference>
<dbReference type="GO" id="GO:0005814">
    <property type="term" value="C:centriole"/>
    <property type="evidence" value="ECO:0007669"/>
    <property type="project" value="UniProtKB-SubCell"/>
</dbReference>
<reference evidence="14" key="1">
    <citation type="submission" date="2021-05" db="EMBL/GenBank/DDBJ databases">
        <authorList>
            <person name="Tigano A."/>
        </authorList>
    </citation>
    <scope>NUCLEOTIDE SEQUENCE</scope>
</reference>
<comment type="similarity">
    <text evidence="3">Belongs to the FAM161 family.</text>
</comment>
<keyword evidence="13" id="KW-1133">Transmembrane helix</keyword>
<evidence type="ECO:0000256" key="13">
    <source>
        <dbReference type="SAM" id="Phobius"/>
    </source>
</evidence>
<evidence type="ECO:0000256" key="11">
    <source>
        <dbReference type="ARBA" id="ARBA00039949"/>
    </source>
</evidence>